<dbReference type="OrthoDB" id="17366at2759"/>
<dbReference type="FunCoup" id="A0A1Q3BU29">
    <property type="interactions" value="1404"/>
</dbReference>
<dbReference type="GO" id="GO:0005789">
    <property type="term" value="C:endoplasmic reticulum membrane"/>
    <property type="evidence" value="ECO:0007669"/>
    <property type="project" value="UniProtKB-SubCell"/>
</dbReference>
<protein>
    <submittedName>
        <fullName evidence="9">PIG-F domain-containing protein</fullName>
    </submittedName>
</protein>
<keyword evidence="6 8" id="KW-1133">Transmembrane helix</keyword>
<comment type="subcellular location">
    <subcellularLocation>
        <location evidence="1">Endoplasmic reticulum membrane</location>
        <topology evidence="1">Multi-pass membrane protein</topology>
    </subcellularLocation>
</comment>
<comment type="pathway">
    <text evidence="2">Glycolipid biosynthesis; glycosylphosphatidylinositol-anchor biosynthesis.</text>
</comment>
<dbReference type="UniPathway" id="UPA00196"/>
<feature type="transmembrane region" description="Helical" evidence="8">
    <location>
        <begin position="212"/>
        <end position="231"/>
    </location>
</feature>
<organism evidence="9 10">
    <name type="scientific">Cephalotus follicularis</name>
    <name type="common">Albany pitcher plant</name>
    <dbReference type="NCBI Taxonomy" id="3775"/>
    <lineage>
        <taxon>Eukaryota</taxon>
        <taxon>Viridiplantae</taxon>
        <taxon>Streptophyta</taxon>
        <taxon>Embryophyta</taxon>
        <taxon>Tracheophyta</taxon>
        <taxon>Spermatophyta</taxon>
        <taxon>Magnoliopsida</taxon>
        <taxon>eudicotyledons</taxon>
        <taxon>Gunneridae</taxon>
        <taxon>Pentapetalae</taxon>
        <taxon>rosids</taxon>
        <taxon>fabids</taxon>
        <taxon>Oxalidales</taxon>
        <taxon>Cephalotaceae</taxon>
        <taxon>Cephalotus</taxon>
    </lineage>
</organism>
<keyword evidence="10" id="KW-1185">Reference proteome</keyword>
<dbReference type="Pfam" id="PF06699">
    <property type="entry name" value="PIG-F"/>
    <property type="match status" value="1"/>
</dbReference>
<gene>
    <name evidence="9" type="ORF">CFOL_v3_14951</name>
</gene>
<sequence>MMKEMEKKKKAHVKVNATTSTSTNTSKSIVPSASMAILIHLICGLGLVFGFLVAHNLYSINLVSHPSHTLRLIWVIESPIVILIYSFFRQNPEKCSYLKAITRGVMVLPAGALVNALGAIALGAPVGFQYLPKTINWSLLMSLFTFVPVASVFGASWTDWQRIFARTKPRRCLEYMICLPAHGAVIGAWLGAWPMPLDWERPWQEWPICVSYGAMAGYLVGMLASMGFVLVGGRWQHVKGE</sequence>
<comment type="caution">
    <text evidence="9">The sequence shown here is derived from an EMBL/GenBank/DDBJ whole genome shotgun (WGS) entry which is preliminary data.</text>
</comment>
<keyword evidence="7 8" id="KW-0472">Membrane</keyword>
<evidence type="ECO:0000256" key="8">
    <source>
        <dbReference type="SAM" id="Phobius"/>
    </source>
</evidence>
<accession>A0A1Q3BU29</accession>
<name>A0A1Q3BU29_CEPFO</name>
<evidence type="ECO:0000256" key="1">
    <source>
        <dbReference type="ARBA" id="ARBA00004477"/>
    </source>
</evidence>
<evidence type="ECO:0000256" key="2">
    <source>
        <dbReference type="ARBA" id="ARBA00004687"/>
    </source>
</evidence>
<dbReference type="InParanoid" id="A0A1Q3BU29"/>
<feature type="transmembrane region" description="Helical" evidence="8">
    <location>
        <begin position="70"/>
        <end position="88"/>
    </location>
</feature>
<dbReference type="AlphaFoldDB" id="A0A1Q3BU29"/>
<dbReference type="STRING" id="3775.A0A1Q3BU29"/>
<evidence type="ECO:0000256" key="6">
    <source>
        <dbReference type="ARBA" id="ARBA00022989"/>
    </source>
</evidence>
<keyword evidence="5" id="KW-0256">Endoplasmic reticulum</keyword>
<evidence type="ECO:0000256" key="5">
    <source>
        <dbReference type="ARBA" id="ARBA00022824"/>
    </source>
</evidence>
<feature type="transmembrane region" description="Helical" evidence="8">
    <location>
        <begin position="37"/>
        <end position="58"/>
    </location>
</feature>
<feature type="transmembrane region" description="Helical" evidence="8">
    <location>
        <begin position="100"/>
        <end position="123"/>
    </location>
</feature>
<dbReference type="InterPro" id="IPR009580">
    <property type="entry name" value="GPI_biosynthesis_protein_Pig-F"/>
</dbReference>
<feature type="transmembrane region" description="Helical" evidence="8">
    <location>
        <begin position="172"/>
        <end position="192"/>
    </location>
</feature>
<evidence type="ECO:0000256" key="7">
    <source>
        <dbReference type="ARBA" id="ARBA00023136"/>
    </source>
</evidence>
<proteinExistence type="predicted"/>
<dbReference type="EMBL" id="BDDD01000915">
    <property type="protein sequence ID" value="GAV71457.1"/>
    <property type="molecule type" value="Genomic_DNA"/>
</dbReference>
<dbReference type="GO" id="GO:0006506">
    <property type="term" value="P:GPI anchor biosynthetic process"/>
    <property type="evidence" value="ECO:0007669"/>
    <property type="project" value="UniProtKB-UniPathway"/>
</dbReference>
<keyword evidence="3" id="KW-0337">GPI-anchor biosynthesis</keyword>
<evidence type="ECO:0000256" key="3">
    <source>
        <dbReference type="ARBA" id="ARBA00022502"/>
    </source>
</evidence>
<feature type="transmembrane region" description="Helical" evidence="8">
    <location>
        <begin position="135"/>
        <end position="160"/>
    </location>
</feature>
<evidence type="ECO:0000256" key="4">
    <source>
        <dbReference type="ARBA" id="ARBA00022692"/>
    </source>
</evidence>
<keyword evidence="4 8" id="KW-0812">Transmembrane</keyword>
<dbReference type="Proteomes" id="UP000187406">
    <property type="component" value="Unassembled WGS sequence"/>
</dbReference>
<reference evidence="10" key="1">
    <citation type="submission" date="2016-04" db="EMBL/GenBank/DDBJ databases">
        <title>Cephalotus genome sequencing.</title>
        <authorList>
            <person name="Fukushima K."/>
            <person name="Hasebe M."/>
            <person name="Fang X."/>
        </authorList>
    </citation>
    <scope>NUCLEOTIDE SEQUENCE [LARGE SCALE GENOMIC DNA]</scope>
    <source>
        <strain evidence="10">cv. St1</strain>
    </source>
</reference>
<evidence type="ECO:0000313" key="9">
    <source>
        <dbReference type="EMBL" id="GAV71457.1"/>
    </source>
</evidence>
<evidence type="ECO:0000313" key="10">
    <source>
        <dbReference type="Proteomes" id="UP000187406"/>
    </source>
</evidence>